<dbReference type="InterPro" id="IPR013785">
    <property type="entry name" value="Aldolase_TIM"/>
</dbReference>
<dbReference type="InterPro" id="IPR007197">
    <property type="entry name" value="rSAM"/>
</dbReference>
<keyword evidence="10" id="KW-1185">Reference proteome</keyword>
<evidence type="ECO:0000259" key="8">
    <source>
        <dbReference type="PROSITE" id="PS51918"/>
    </source>
</evidence>
<dbReference type="Pfam" id="PF04055">
    <property type="entry name" value="Radical_SAM"/>
    <property type="match status" value="1"/>
</dbReference>
<protein>
    <submittedName>
        <fullName evidence="9">Radical SAM domain protein</fullName>
    </submittedName>
</protein>
<name>A0A7U3YPP2_DESPD</name>
<dbReference type="Proteomes" id="UP000006365">
    <property type="component" value="Chromosome"/>
</dbReference>
<dbReference type="PROSITE" id="PS01305">
    <property type="entry name" value="MOAA_NIFB_PQQE"/>
    <property type="match status" value="1"/>
</dbReference>
<dbReference type="InterPro" id="IPR000385">
    <property type="entry name" value="MoaA_NifB_PqqE_Fe-S-bd_CS"/>
</dbReference>
<feature type="domain" description="Radical SAM core" evidence="8">
    <location>
        <begin position="10"/>
        <end position="247"/>
    </location>
</feature>
<dbReference type="SFLD" id="SFLDG01386">
    <property type="entry name" value="main_SPASM_domain-containing"/>
    <property type="match status" value="1"/>
</dbReference>
<keyword evidence="3" id="KW-0949">S-adenosyl-L-methionine</keyword>
<evidence type="ECO:0000256" key="4">
    <source>
        <dbReference type="ARBA" id="ARBA00022723"/>
    </source>
</evidence>
<dbReference type="CDD" id="cd01335">
    <property type="entry name" value="Radical_SAM"/>
    <property type="match status" value="1"/>
</dbReference>
<keyword evidence="6" id="KW-0411">Iron-sulfur</keyword>
<dbReference type="GO" id="GO:0046872">
    <property type="term" value="F:metal ion binding"/>
    <property type="evidence" value="ECO:0007669"/>
    <property type="project" value="UniProtKB-KW"/>
</dbReference>
<evidence type="ECO:0000256" key="2">
    <source>
        <dbReference type="ARBA" id="ARBA00022485"/>
    </source>
</evidence>
<sequence length="351" mass="38242">MKPPPLPHSAVPQSINYLILALTTRCNLRCRYCYHGDTPGRQDMGSATLERAFARAASGSGPLHIQLTGGEPCLVPDLIEEACERARSLSRPYTMGLQSNGTCLTPEVIELCRTFGLQVGISLDGSPKTQQSLRGQAAETLRGLMLLESEQIPFRVTAVVSGENVGQLDRLAWLLSAFRQARGIGLDLLVKKGSAENVEYKPIPATAEALKGGVCSLTKALAAINTQRKIPLRLREWDLVRRMLHRDRRMAPRNFCQAAQGGSLAVHPDGRWFPCNQTLGDERFVIDPEANYSSVILSAELSTFGQDCGECPLSGCCPNDCPSRLLYNPPVVRTLACTLYQTLASASMADQ</sequence>
<evidence type="ECO:0000313" key="9">
    <source>
        <dbReference type="EMBL" id="ADW19234.1"/>
    </source>
</evidence>
<dbReference type="GO" id="GO:0016491">
    <property type="term" value="F:oxidoreductase activity"/>
    <property type="evidence" value="ECO:0007669"/>
    <property type="project" value="InterPro"/>
</dbReference>
<keyword evidence="4" id="KW-0479">Metal-binding</keyword>
<evidence type="ECO:0000313" key="10">
    <source>
        <dbReference type="Proteomes" id="UP000006365"/>
    </source>
</evidence>
<dbReference type="SUPFAM" id="SSF102114">
    <property type="entry name" value="Radical SAM enzymes"/>
    <property type="match status" value="1"/>
</dbReference>
<gene>
    <name evidence="9" type="ordered locus">Despr_3101</name>
</gene>
<dbReference type="SFLD" id="SFLDG01067">
    <property type="entry name" value="SPASM/twitch_domain_containing"/>
    <property type="match status" value="1"/>
</dbReference>
<dbReference type="KEGG" id="dpr:Despr_3101"/>
<dbReference type="SFLD" id="SFLDS00029">
    <property type="entry name" value="Radical_SAM"/>
    <property type="match status" value="1"/>
</dbReference>
<dbReference type="PANTHER" id="PTHR43273:SF3">
    <property type="entry name" value="ANAEROBIC SULFATASE-MATURATING ENZYME HOMOLOG ASLB-RELATED"/>
    <property type="match status" value="1"/>
</dbReference>
<evidence type="ECO:0000256" key="3">
    <source>
        <dbReference type="ARBA" id="ARBA00022691"/>
    </source>
</evidence>
<evidence type="ECO:0000256" key="1">
    <source>
        <dbReference type="ARBA" id="ARBA00001966"/>
    </source>
</evidence>
<accession>A0A7U3YPP2</accession>
<dbReference type="PROSITE" id="PS51918">
    <property type="entry name" value="RADICAL_SAM"/>
    <property type="match status" value="1"/>
</dbReference>
<dbReference type="AlphaFoldDB" id="A0A7U3YPP2"/>
<comment type="cofactor">
    <cofactor evidence="1">
        <name>[4Fe-4S] cluster</name>
        <dbReference type="ChEBI" id="CHEBI:49883"/>
    </cofactor>
</comment>
<reference evidence="9 10" key="1">
    <citation type="journal article" date="2011" name="Stand. Genomic Sci.">
        <title>Complete genome sequence of Desulfobulbus propionicus type strain (1pr3).</title>
        <authorList>
            <person name="Pagani I."/>
            <person name="Lapidus A."/>
            <person name="Nolan M."/>
            <person name="Lucas S."/>
            <person name="Hammon N."/>
            <person name="Deshpande S."/>
            <person name="Cheng J.F."/>
            <person name="Chertkov O."/>
            <person name="Davenport K."/>
            <person name="Tapia R."/>
            <person name="Han C."/>
            <person name="Goodwin L."/>
            <person name="Pitluck S."/>
            <person name="Liolios K."/>
            <person name="Mavromatis K."/>
            <person name="Ivanova N."/>
            <person name="Mikhailova N."/>
            <person name="Pati A."/>
            <person name="Chen A."/>
            <person name="Palaniappan K."/>
            <person name="Land M."/>
            <person name="Hauser L."/>
            <person name="Chang Y.J."/>
            <person name="Jeffries C.D."/>
            <person name="Detter J.C."/>
            <person name="Brambilla E."/>
            <person name="Kannan K.P."/>
            <person name="Djao O.D."/>
            <person name="Rohde M."/>
            <person name="Pukall R."/>
            <person name="Spring S."/>
            <person name="Goker M."/>
            <person name="Sikorski J."/>
            <person name="Woyke T."/>
            <person name="Bristow J."/>
            <person name="Eisen J.A."/>
            <person name="Markowitz V."/>
            <person name="Hugenholtz P."/>
            <person name="Kyrpides N.C."/>
            <person name="Klenk H.P."/>
        </authorList>
    </citation>
    <scope>NUCLEOTIDE SEQUENCE [LARGE SCALE GENOMIC DNA]</scope>
    <source>
        <strain evidence="10">ATCC 33891 / DSM 2032 / 1pr3</strain>
    </source>
</reference>
<evidence type="ECO:0000256" key="5">
    <source>
        <dbReference type="ARBA" id="ARBA00023004"/>
    </source>
</evidence>
<dbReference type="EMBL" id="CP002364">
    <property type="protein sequence ID" value="ADW19234.1"/>
    <property type="molecule type" value="Genomic_DNA"/>
</dbReference>
<keyword evidence="2" id="KW-0004">4Fe-4S</keyword>
<organism evidence="9 10">
    <name type="scientific">Desulfobulbus propionicus (strain ATCC 33891 / DSM 2032 / VKM B-1956 / 1pr3)</name>
    <dbReference type="NCBI Taxonomy" id="577650"/>
    <lineage>
        <taxon>Bacteria</taxon>
        <taxon>Pseudomonadati</taxon>
        <taxon>Thermodesulfobacteriota</taxon>
        <taxon>Desulfobulbia</taxon>
        <taxon>Desulfobulbales</taxon>
        <taxon>Desulfobulbaceae</taxon>
        <taxon>Desulfobulbus</taxon>
    </lineage>
</organism>
<dbReference type="InterPro" id="IPR023867">
    <property type="entry name" value="Sulphatase_maturase_rSAM"/>
</dbReference>
<evidence type="ECO:0000256" key="6">
    <source>
        <dbReference type="ARBA" id="ARBA00023014"/>
    </source>
</evidence>
<evidence type="ECO:0000256" key="7">
    <source>
        <dbReference type="ARBA" id="ARBA00023601"/>
    </source>
</evidence>
<comment type="similarity">
    <text evidence="7">Belongs to the radical SAM superfamily. Anaerobic sulfatase-maturating enzyme family.</text>
</comment>
<dbReference type="InterPro" id="IPR058240">
    <property type="entry name" value="rSAM_sf"/>
</dbReference>
<keyword evidence="5" id="KW-0408">Iron</keyword>
<dbReference type="PANTHER" id="PTHR43273">
    <property type="entry name" value="ANAEROBIC SULFATASE-MATURATING ENZYME HOMOLOG ASLB-RELATED"/>
    <property type="match status" value="1"/>
</dbReference>
<dbReference type="Gene3D" id="3.20.20.70">
    <property type="entry name" value="Aldolase class I"/>
    <property type="match status" value="1"/>
</dbReference>
<dbReference type="GO" id="GO:0051539">
    <property type="term" value="F:4 iron, 4 sulfur cluster binding"/>
    <property type="evidence" value="ECO:0007669"/>
    <property type="project" value="UniProtKB-KW"/>
</dbReference>
<dbReference type="RefSeq" id="WP_015725759.1">
    <property type="nucleotide sequence ID" value="NC_014972.1"/>
</dbReference>
<proteinExistence type="inferred from homology"/>